<feature type="region of interest" description="Disordered" evidence="1">
    <location>
        <begin position="253"/>
        <end position="286"/>
    </location>
</feature>
<proteinExistence type="predicted"/>
<organism evidence="2 3">
    <name type="scientific">Smittium culicis</name>
    <dbReference type="NCBI Taxonomy" id="133412"/>
    <lineage>
        <taxon>Eukaryota</taxon>
        <taxon>Fungi</taxon>
        <taxon>Fungi incertae sedis</taxon>
        <taxon>Zoopagomycota</taxon>
        <taxon>Kickxellomycotina</taxon>
        <taxon>Harpellomycetes</taxon>
        <taxon>Harpellales</taxon>
        <taxon>Legeriomycetaceae</taxon>
        <taxon>Smittium</taxon>
    </lineage>
</organism>
<accession>A0A1R1XGS5</accession>
<name>A0A1R1XGS5_9FUNG</name>
<feature type="non-terminal residue" evidence="2">
    <location>
        <position position="1"/>
    </location>
</feature>
<dbReference type="OrthoDB" id="5554389at2759"/>
<reference evidence="3" key="1">
    <citation type="submission" date="2017-01" db="EMBL/GenBank/DDBJ databases">
        <authorList>
            <person name="Wang Y."/>
            <person name="White M."/>
            <person name="Kvist S."/>
            <person name="Moncalvo J.-M."/>
        </authorList>
    </citation>
    <scope>NUCLEOTIDE SEQUENCE [LARGE SCALE GENOMIC DNA]</scope>
    <source>
        <strain evidence="3">ID-206-W2</strain>
    </source>
</reference>
<sequence>VRNTFSDALKGYTSHGNAKTTILKKKDPKKIKSIFRYDQKIYMSQYRDVSVKHLLYGRKQTSLKRLCQNGSDLKIGISWAQFQGDHMDAFYKLAHNLNGSIYIRKDDHRAKITFLIFSKKDDADITIQRTFTHNLKEIEMYQTEKLEEDITVVNIPNLGDVDILTLLDLIKVTLEPISEIIDVSALCRKELTEFLPYGVKILLKKKTAETNIPSFLDYENGRINIFYRVCKEACSYCKQEGYYQTDDQAIDTPEAGVEPNVQPEADEPSTVDQEPPKPLVSEQRRGTFGMKRPPAYSIAMAESRNAEFHKAIIDEPIQKIH</sequence>
<dbReference type="EMBL" id="LSSM01004913">
    <property type="protein sequence ID" value="OMJ13821.1"/>
    <property type="molecule type" value="Genomic_DNA"/>
</dbReference>
<evidence type="ECO:0000313" key="2">
    <source>
        <dbReference type="EMBL" id="OMJ13821.1"/>
    </source>
</evidence>
<comment type="caution">
    <text evidence="2">The sequence shown here is derived from an EMBL/GenBank/DDBJ whole genome shotgun (WGS) entry which is preliminary data.</text>
</comment>
<gene>
    <name evidence="2" type="ORF">AYI69_g8838</name>
</gene>
<keyword evidence="3" id="KW-1185">Reference proteome</keyword>
<protein>
    <submittedName>
        <fullName evidence="2">Uncharacterized protein</fullName>
    </submittedName>
</protein>
<evidence type="ECO:0000313" key="3">
    <source>
        <dbReference type="Proteomes" id="UP000187429"/>
    </source>
</evidence>
<evidence type="ECO:0000256" key="1">
    <source>
        <dbReference type="SAM" id="MobiDB-lite"/>
    </source>
</evidence>
<dbReference type="Proteomes" id="UP000187429">
    <property type="component" value="Unassembled WGS sequence"/>
</dbReference>
<dbReference type="AlphaFoldDB" id="A0A1R1XGS5"/>